<keyword evidence="3" id="KW-1185">Reference proteome</keyword>
<evidence type="ECO:0000313" key="2">
    <source>
        <dbReference type="EMBL" id="KAJ8875850.1"/>
    </source>
</evidence>
<feature type="domain" description="HAT C-terminal dimerisation" evidence="1">
    <location>
        <begin position="83"/>
        <end position="118"/>
    </location>
</feature>
<dbReference type="Proteomes" id="UP001159363">
    <property type="component" value="Chromosome 8"/>
</dbReference>
<dbReference type="EMBL" id="JARBHB010000009">
    <property type="protein sequence ID" value="KAJ8875850.1"/>
    <property type="molecule type" value="Genomic_DNA"/>
</dbReference>
<proteinExistence type="predicted"/>
<reference evidence="2 3" key="1">
    <citation type="submission" date="2023-02" db="EMBL/GenBank/DDBJ databases">
        <title>LHISI_Scaffold_Assembly.</title>
        <authorList>
            <person name="Stuart O.P."/>
            <person name="Cleave R."/>
            <person name="Magrath M.J.L."/>
            <person name="Mikheyev A.S."/>
        </authorList>
    </citation>
    <scope>NUCLEOTIDE SEQUENCE [LARGE SCALE GENOMIC DNA]</scope>
    <source>
        <strain evidence="2">Daus_M_001</strain>
        <tissue evidence="2">Leg muscle</tissue>
    </source>
</reference>
<accession>A0ABQ9GUZ2</accession>
<comment type="caution">
    <text evidence="2">The sequence shown here is derived from an EMBL/GenBank/DDBJ whole genome shotgun (WGS) entry which is preliminary data.</text>
</comment>
<evidence type="ECO:0000313" key="3">
    <source>
        <dbReference type="Proteomes" id="UP001159363"/>
    </source>
</evidence>
<dbReference type="SUPFAM" id="SSF53098">
    <property type="entry name" value="Ribonuclease H-like"/>
    <property type="match status" value="1"/>
</dbReference>
<evidence type="ECO:0000259" key="1">
    <source>
        <dbReference type="Pfam" id="PF05699"/>
    </source>
</evidence>
<dbReference type="Pfam" id="PF05699">
    <property type="entry name" value="Dimer_Tnp_hAT"/>
    <property type="match status" value="1"/>
</dbReference>
<sequence length="125" mass="14278">MNSEIRRRFSDGQNKEILKAPEVMSPKLVVNNPTKFLSLDNLQGFCKHYKVEVSEIEIVVAKNYLKNTKQKSDISLFDLYTLLPSSMFPKLKKILQIARTIPVSSASSERSFSVLKRLKTYLGIP</sequence>
<protein>
    <recommendedName>
        <fullName evidence="1">HAT C-terminal dimerisation domain-containing protein</fullName>
    </recommendedName>
</protein>
<name>A0ABQ9GUZ2_9NEOP</name>
<dbReference type="InterPro" id="IPR012337">
    <property type="entry name" value="RNaseH-like_sf"/>
</dbReference>
<gene>
    <name evidence="2" type="ORF">PR048_023753</name>
</gene>
<dbReference type="InterPro" id="IPR008906">
    <property type="entry name" value="HATC_C_dom"/>
</dbReference>
<organism evidence="2 3">
    <name type="scientific">Dryococelus australis</name>
    <dbReference type="NCBI Taxonomy" id="614101"/>
    <lineage>
        <taxon>Eukaryota</taxon>
        <taxon>Metazoa</taxon>
        <taxon>Ecdysozoa</taxon>
        <taxon>Arthropoda</taxon>
        <taxon>Hexapoda</taxon>
        <taxon>Insecta</taxon>
        <taxon>Pterygota</taxon>
        <taxon>Neoptera</taxon>
        <taxon>Polyneoptera</taxon>
        <taxon>Phasmatodea</taxon>
        <taxon>Verophasmatodea</taxon>
        <taxon>Anareolatae</taxon>
        <taxon>Phasmatidae</taxon>
        <taxon>Eurycanthinae</taxon>
        <taxon>Dryococelus</taxon>
    </lineage>
</organism>